<name>A0A292YKD1_9BACL</name>
<gene>
    <name evidence="1" type="ORF">EFBL_0989</name>
</gene>
<evidence type="ECO:0000313" key="2">
    <source>
        <dbReference type="Proteomes" id="UP000217785"/>
    </source>
</evidence>
<dbReference type="OrthoDB" id="2382119at2"/>
<dbReference type="RefSeq" id="WP_096181066.1">
    <property type="nucleotide sequence ID" value="NZ_BDUF01000020.1"/>
</dbReference>
<dbReference type="EMBL" id="BDUF01000020">
    <property type="protein sequence ID" value="GAX89371.1"/>
    <property type="molecule type" value="Genomic_DNA"/>
</dbReference>
<sequence>MAEEIIIYRNVAGEVSRDDLVDWKKYVQKLGLILDEKIRGKMTAISILQNDETITFYIYEQVSYYQLHIDYLRVKKGDGRLVQAIDWLIRTSGLRAEKFGTGRSELWRTLYVNGLVMDEGPYVERKLSADFDLRITREALMGHIYLIMDKYMQARTSGDRTLEEEYVKVLQGFVQELAKVDEILKSQNRS</sequence>
<dbReference type="AlphaFoldDB" id="A0A292YKD1"/>
<protein>
    <submittedName>
        <fullName evidence="1">Uncharacterized protein</fullName>
    </submittedName>
</protein>
<proteinExistence type="predicted"/>
<evidence type="ECO:0000313" key="1">
    <source>
        <dbReference type="EMBL" id="GAX89371.1"/>
    </source>
</evidence>
<keyword evidence="2" id="KW-1185">Reference proteome</keyword>
<reference evidence="2" key="1">
    <citation type="submission" date="2017-07" db="EMBL/GenBank/DDBJ databases">
        <title>Draft genome sequence of Effusibacillus lacus strain skLN1.</title>
        <authorList>
            <person name="Watanabe M."/>
            <person name="Kojima H."/>
            <person name="Fukui M."/>
        </authorList>
    </citation>
    <scope>NUCLEOTIDE SEQUENCE [LARGE SCALE GENOMIC DNA]</scope>
    <source>
        <strain evidence="2">skLN1</strain>
    </source>
</reference>
<accession>A0A292YKD1</accession>
<organism evidence="1 2">
    <name type="scientific">Effusibacillus lacus</name>
    <dbReference type="NCBI Taxonomy" id="1348429"/>
    <lineage>
        <taxon>Bacteria</taxon>
        <taxon>Bacillati</taxon>
        <taxon>Bacillota</taxon>
        <taxon>Bacilli</taxon>
        <taxon>Bacillales</taxon>
        <taxon>Alicyclobacillaceae</taxon>
        <taxon>Effusibacillus</taxon>
    </lineage>
</organism>
<dbReference type="Proteomes" id="UP000217785">
    <property type="component" value="Unassembled WGS sequence"/>
</dbReference>
<comment type="caution">
    <text evidence="1">The sequence shown here is derived from an EMBL/GenBank/DDBJ whole genome shotgun (WGS) entry which is preliminary data.</text>
</comment>